<keyword evidence="2" id="KW-1185">Reference proteome</keyword>
<proteinExistence type="predicted"/>
<gene>
    <name evidence="1" type="ORF">MUK42_15673</name>
</gene>
<dbReference type="EMBL" id="CP097510">
    <property type="protein sequence ID" value="URE28710.1"/>
    <property type="molecule type" value="Genomic_DNA"/>
</dbReference>
<evidence type="ECO:0000313" key="1">
    <source>
        <dbReference type="EMBL" id="URE28710.1"/>
    </source>
</evidence>
<reference evidence="1" key="1">
    <citation type="submission" date="2022-05" db="EMBL/GenBank/DDBJ databases">
        <title>The Musa troglodytarum L. genome provides insights into the mechanism of non-climacteric behaviour and enrichment of carotenoids.</title>
        <authorList>
            <person name="Wang J."/>
        </authorList>
    </citation>
    <scope>NUCLEOTIDE SEQUENCE</scope>
    <source>
        <tissue evidence="1">Leaf</tissue>
    </source>
</reference>
<evidence type="ECO:0000313" key="2">
    <source>
        <dbReference type="Proteomes" id="UP001055439"/>
    </source>
</evidence>
<accession>A0A9E7H8E8</accession>
<protein>
    <submittedName>
        <fullName evidence="1">Phosphate-induced protein 1 conserved region</fullName>
    </submittedName>
</protein>
<sequence>MCCLKEAILSLPTSPYHPHLPQRSLVGGKHPNLRPLVWEILTITEINYH</sequence>
<organism evidence="1 2">
    <name type="scientific">Musa troglodytarum</name>
    <name type="common">fe'i banana</name>
    <dbReference type="NCBI Taxonomy" id="320322"/>
    <lineage>
        <taxon>Eukaryota</taxon>
        <taxon>Viridiplantae</taxon>
        <taxon>Streptophyta</taxon>
        <taxon>Embryophyta</taxon>
        <taxon>Tracheophyta</taxon>
        <taxon>Spermatophyta</taxon>
        <taxon>Magnoliopsida</taxon>
        <taxon>Liliopsida</taxon>
        <taxon>Zingiberales</taxon>
        <taxon>Musaceae</taxon>
        <taxon>Musa</taxon>
    </lineage>
</organism>
<dbReference type="Proteomes" id="UP001055439">
    <property type="component" value="Chromosome 8"/>
</dbReference>
<dbReference type="OrthoDB" id="2017091at2759"/>
<dbReference type="AlphaFoldDB" id="A0A9E7H8E8"/>
<name>A0A9E7H8E8_9LILI</name>